<dbReference type="Pfam" id="PF00639">
    <property type="entry name" value="Rotamase"/>
    <property type="match status" value="1"/>
</dbReference>
<dbReference type="InterPro" id="IPR050245">
    <property type="entry name" value="PrsA_foldase"/>
</dbReference>
<evidence type="ECO:0000256" key="6">
    <source>
        <dbReference type="ARBA" id="ARBA00023235"/>
    </source>
</evidence>
<name>A0A6F8VDU8_9PROT</name>
<proteinExistence type="inferred from homology"/>
<dbReference type="SUPFAM" id="SSF109998">
    <property type="entry name" value="Triger factor/SurA peptide-binding domain-like"/>
    <property type="match status" value="1"/>
</dbReference>
<evidence type="ECO:0000256" key="8">
    <source>
        <dbReference type="SAM" id="SignalP"/>
    </source>
</evidence>
<dbReference type="SUPFAM" id="SSF54534">
    <property type="entry name" value="FKBP-like"/>
    <property type="match status" value="1"/>
</dbReference>
<dbReference type="Gene3D" id="3.10.50.40">
    <property type="match status" value="1"/>
</dbReference>
<gene>
    <name evidence="10" type="ORF">SKTS_27740</name>
</gene>
<feature type="chain" id="PRO_5026094938" description="peptidylprolyl isomerase" evidence="8">
    <location>
        <begin position="25"/>
        <end position="292"/>
    </location>
</feature>
<dbReference type="Proteomes" id="UP000502260">
    <property type="component" value="Chromosome"/>
</dbReference>
<protein>
    <recommendedName>
        <fullName evidence="3">peptidylprolyl isomerase</fullName>
        <ecNumber evidence="3">5.2.1.8</ecNumber>
    </recommendedName>
</protein>
<dbReference type="PANTHER" id="PTHR47245:SF1">
    <property type="entry name" value="FOLDASE PROTEIN PRSA"/>
    <property type="match status" value="1"/>
</dbReference>
<dbReference type="InterPro" id="IPR000297">
    <property type="entry name" value="PPIase_PpiC"/>
</dbReference>
<dbReference type="Gene3D" id="1.10.8.1040">
    <property type="match status" value="1"/>
</dbReference>
<evidence type="ECO:0000256" key="4">
    <source>
        <dbReference type="ARBA" id="ARBA00022729"/>
    </source>
</evidence>
<organism evidence="10 11">
    <name type="scientific">Sulfurimicrobium lacus</name>
    <dbReference type="NCBI Taxonomy" id="2715678"/>
    <lineage>
        <taxon>Bacteria</taxon>
        <taxon>Pseudomonadati</taxon>
        <taxon>Pseudomonadota</taxon>
        <taxon>Betaproteobacteria</taxon>
        <taxon>Nitrosomonadales</taxon>
        <taxon>Sulfuricellaceae</taxon>
        <taxon>Sulfurimicrobium</taxon>
    </lineage>
</organism>
<evidence type="ECO:0000256" key="5">
    <source>
        <dbReference type="ARBA" id="ARBA00023110"/>
    </source>
</evidence>
<evidence type="ECO:0000259" key="9">
    <source>
        <dbReference type="PROSITE" id="PS50198"/>
    </source>
</evidence>
<dbReference type="PROSITE" id="PS51257">
    <property type="entry name" value="PROKAR_LIPOPROTEIN"/>
    <property type="match status" value="1"/>
</dbReference>
<keyword evidence="4 8" id="KW-0732">Signal</keyword>
<dbReference type="PROSITE" id="PS01096">
    <property type="entry name" value="PPIC_PPIASE_1"/>
    <property type="match status" value="1"/>
</dbReference>
<keyword evidence="6 7" id="KW-0413">Isomerase</keyword>
<dbReference type="EC" id="5.2.1.8" evidence="3"/>
<evidence type="ECO:0000256" key="1">
    <source>
        <dbReference type="ARBA" id="ARBA00000971"/>
    </source>
</evidence>
<sequence>MMTIKSRILLVSAASLLTLSACNADESSKTAAAPAAGNVAATVNGTAISKARVDLLVKQRAGMGQPDSPEMRKSIIDQLAMQMLVSQEATKKGLDKSPEVVDQIELTKQSILANAFVQDYIKSHPVTDDMLKAEYDKVKAEMTGTEYKARHILVGSEAEGKDIIAKLKKNPKAFDALAKEKSKDPGSKDKGGELGWFDPRGMVPEFGAAVAKLGKGKMTDEPVKTQFGYHVIVMEDSRPMQIPPLDQVKPQLTQKVQQEQLKSLIDDMKAKAKIEITAAPAEAPAAPAAPAK</sequence>
<reference evidence="11" key="1">
    <citation type="submission" date="2020-03" db="EMBL/GenBank/DDBJ databases">
        <title>Complete genome sequence of sulfur-oxidizing bacterium skT11.</title>
        <authorList>
            <person name="Kanda M."/>
            <person name="Kojima H."/>
            <person name="Fukui M."/>
        </authorList>
    </citation>
    <scope>NUCLEOTIDE SEQUENCE [LARGE SCALE GENOMIC DNA]</scope>
    <source>
        <strain evidence="11">skT11</strain>
    </source>
</reference>
<evidence type="ECO:0000313" key="11">
    <source>
        <dbReference type="Proteomes" id="UP000502260"/>
    </source>
</evidence>
<evidence type="ECO:0000256" key="7">
    <source>
        <dbReference type="PROSITE-ProRule" id="PRU00278"/>
    </source>
</evidence>
<accession>A0A6F8VDU8</accession>
<evidence type="ECO:0000256" key="2">
    <source>
        <dbReference type="ARBA" id="ARBA00007656"/>
    </source>
</evidence>
<dbReference type="InterPro" id="IPR027304">
    <property type="entry name" value="Trigger_fact/SurA_dom_sf"/>
</dbReference>
<dbReference type="PANTHER" id="PTHR47245">
    <property type="entry name" value="PEPTIDYLPROLYL ISOMERASE"/>
    <property type="match status" value="1"/>
</dbReference>
<keyword evidence="5 7" id="KW-0697">Rotamase</keyword>
<dbReference type="AlphaFoldDB" id="A0A6F8VDU8"/>
<comment type="catalytic activity">
    <reaction evidence="1">
        <text>[protein]-peptidylproline (omega=180) = [protein]-peptidylproline (omega=0)</text>
        <dbReference type="Rhea" id="RHEA:16237"/>
        <dbReference type="Rhea" id="RHEA-COMP:10747"/>
        <dbReference type="Rhea" id="RHEA-COMP:10748"/>
        <dbReference type="ChEBI" id="CHEBI:83833"/>
        <dbReference type="ChEBI" id="CHEBI:83834"/>
        <dbReference type="EC" id="5.2.1.8"/>
    </reaction>
</comment>
<comment type="similarity">
    <text evidence="2">Belongs to the PpiC/parvulin rotamase family.</text>
</comment>
<dbReference type="GO" id="GO:0003755">
    <property type="term" value="F:peptidyl-prolyl cis-trans isomerase activity"/>
    <property type="evidence" value="ECO:0007669"/>
    <property type="project" value="UniProtKB-KW"/>
</dbReference>
<keyword evidence="11" id="KW-1185">Reference proteome</keyword>
<feature type="domain" description="PpiC" evidence="9">
    <location>
        <begin position="144"/>
        <end position="236"/>
    </location>
</feature>
<dbReference type="InterPro" id="IPR023058">
    <property type="entry name" value="PPIase_PpiC_CS"/>
</dbReference>
<dbReference type="InterPro" id="IPR046357">
    <property type="entry name" value="PPIase_dom_sf"/>
</dbReference>
<dbReference type="PROSITE" id="PS50198">
    <property type="entry name" value="PPIC_PPIASE_2"/>
    <property type="match status" value="1"/>
</dbReference>
<evidence type="ECO:0000313" key="10">
    <source>
        <dbReference type="EMBL" id="BCB27888.1"/>
    </source>
</evidence>
<dbReference type="KEGG" id="slac:SKTS_27740"/>
<dbReference type="EMBL" id="AP022853">
    <property type="protein sequence ID" value="BCB27888.1"/>
    <property type="molecule type" value="Genomic_DNA"/>
</dbReference>
<dbReference type="RefSeq" id="WP_173066328.1">
    <property type="nucleotide sequence ID" value="NZ_AP022853.1"/>
</dbReference>
<evidence type="ECO:0000256" key="3">
    <source>
        <dbReference type="ARBA" id="ARBA00013194"/>
    </source>
</evidence>
<feature type="signal peptide" evidence="8">
    <location>
        <begin position="1"/>
        <end position="24"/>
    </location>
</feature>